<reference evidence="2 3" key="1">
    <citation type="submission" date="2017-07" db="EMBL/GenBank/DDBJ databases">
        <title>Genomes of Fischerella (Mastigocladus) sp. strains.</title>
        <authorList>
            <person name="Miller S.R."/>
        </authorList>
    </citation>
    <scope>NUCLEOTIDE SEQUENCE [LARGE SCALE GENOMIC DNA]</scope>
    <source>
        <strain evidence="2 3">CCMEE 5330</strain>
    </source>
</reference>
<evidence type="ECO:0000259" key="1">
    <source>
        <dbReference type="Pfam" id="PF14706"/>
    </source>
</evidence>
<evidence type="ECO:0000313" key="2">
    <source>
        <dbReference type="EMBL" id="PMB48961.1"/>
    </source>
</evidence>
<feature type="domain" description="Transposase Tn5-like N-terminal" evidence="1">
    <location>
        <begin position="3"/>
        <end position="58"/>
    </location>
</feature>
<comment type="caution">
    <text evidence="2">The sequence shown here is derived from an EMBL/GenBank/DDBJ whole genome shotgun (WGS) entry which is preliminary data.</text>
</comment>
<protein>
    <recommendedName>
        <fullName evidence="1">Transposase Tn5-like N-terminal domain-containing protein</fullName>
    </recommendedName>
</protein>
<dbReference type="Proteomes" id="UP000234966">
    <property type="component" value="Unassembled WGS sequence"/>
</dbReference>
<sequence>MLDWWEKNFATCELGDRRLNERAMSIGYALSLGFGKALSEIFSSGTVLKRAYEFLPTPKWNLPS</sequence>
<organism evidence="2 3">
    <name type="scientific">Fischerella thermalis CCMEE 5330</name>
    <dbReference type="NCBI Taxonomy" id="2019670"/>
    <lineage>
        <taxon>Bacteria</taxon>
        <taxon>Bacillati</taxon>
        <taxon>Cyanobacteriota</taxon>
        <taxon>Cyanophyceae</taxon>
        <taxon>Nostocales</taxon>
        <taxon>Hapalosiphonaceae</taxon>
        <taxon>Fischerella</taxon>
    </lineage>
</organism>
<accession>A0A2N6MQC7</accession>
<name>A0A2N6MQC7_9CYAN</name>
<dbReference type="InterPro" id="IPR012337">
    <property type="entry name" value="RNaseH-like_sf"/>
</dbReference>
<dbReference type="EMBL" id="NMQI01000007">
    <property type="protein sequence ID" value="PMB48961.1"/>
    <property type="molecule type" value="Genomic_DNA"/>
</dbReference>
<dbReference type="Gene3D" id="1.10.246.40">
    <property type="entry name" value="Tn5 transposase, domain 1"/>
    <property type="match status" value="1"/>
</dbReference>
<dbReference type="SUPFAM" id="SSF53098">
    <property type="entry name" value="Ribonuclease H-like"/>
    <property type="match status" value="1"/>
</dbReference>
<gene>
    <name evidence="2" type="ORF">CEN41_00220</name>
</gene>
<dbReference type="Pfam" id="PF14706">
    <property type="entry name" value="Tnp_DNA_bind"/>
    <property type="match status" value="1"/>
</dbReference>
<proteinExistence type="predicted"/>
<dbReference type="AlphaFoldDB" id="A0A2N6MQC7"/>
<dbReference type="RefSeq" id="WP_102205971.1">
    <property type="nucleotide sequence ID" value="NZ_NMQI01000007.1"/>
</dbReference>
<dbReference type="InterPro" id="IPR014735">
    <property type="entry name" value="Transposase_Tn5-like_N"/>
</dbReference>
<dbReference type="InterPro" id="IPR038215">
    <property type="entry name" value="TN5-like_N_sf"/>
</dbReference>
<evidence type="ECO:0000313" key="3">
    <source>
        <dbReference type="Proteomes" id="UP000234966"/>
    </source>
</evidence>